<comment type="similarity">
    <text evidence="2">Belongs to the type-1 OGG1 family.</text>
</comment>
<dbReference type="Gene3D" id="1.10.340.30">
    <property type="entry name" value="Hypothetical protein, domain 2"/>
    <property type="match status" value="1"/>
</dbReference>
<comment type="catalytic activity">
    <reaction evidence="12">
        <text>2'-deoxyribonucleotide-(2'-deoxyribose 5'-phosphate)-2'-deoxyribonucleotide-DNA = a 3'-end 2'-deoxyribonucleotide-(2,3-dehydro-2,3-deoxyribose 5'-phosphate)-DNA + a 5'-end 5'-phospho-2'-deoxyribonucleoside-DNA + H(+)</text>
        <dbReference type="Rhea" id="RHEA:66592"/>
        <dbReference type="Rhea" id="RHEA-COMP:13180"/>
        <dbReference type="Rhea" id="RHEA-COMP:16897"/>
        <dbReference type="Rhea" id="RHEA-COMP:17067"/>
        <dbReference type="ChEBI" id="CHEBI:15378"/>
        <dbReference type="ChEBI" id="CHEBI:136412"/>
        <dbReference type="ChEBI" id="CHEBI:157695"/>
        <dbReference type="ChEBI" id="CHEBI:167181"/>
        <dbReference type="EC" id="4.2.99.18"/>
    </reaction>
</comment>
<evidence type="ECO:0000256" key="9">
    <source>
        <dbReference type="ARBA" id="ARBA00023268"/>
    </source>
</evidence>
<dbReference type="InterPro" id="IPR012904">
    <property type="entry name" value="OGG_N"/>
</dbReference>
<dbReference type="InterPro" id="IPR023170">
    <property type="entry name" value="HhH_base_excis_C"/>
</dbReference>
<dbReference type="PANTHER" id="PTHR10242:SF2">
    <property type="entry name" value="N-GLYCOSYLASE_DNA LYASE"/>
    <property type="match status" value="1"/>
</dbReference>
<keyword evidence="5" id="KW-0378">Hydrolase</keyword>
<evidence type="ECO:0000256" key="2">
    <source>
        <dbReference type="ARBA" id="ARBA00010679"/>
    </source>
</evidence>
<keyword evidence="16" id="KW-1185">Reference proteome</keyword>
<dbReference type="FunCoup" id="A0A2J7QV26">
    <property type="interactions" value="1664"/>
</dbReference>
<dbReference type="AlphaFoldDB" id="A0A2J7QV26"/>
<evidence type="ECO:0000313" key="16">
    <source>
        <dbReference type="Proteomes" id="UP000235965"/>
    </source>
</evidence>
<evidence type="ECO:0000256" key="7">
    <source>
        <dbReference type="ARBA" id="ARBA00023239"/>
    </source>
</evidence>
<dbReference type="FunFam" id="1.10.1670.10:FF:000005">
    <property type="entry name" value="N-glycosylase/DNA lyase OGG1"/>
    <property type="match status" value="1"/>
</dbReference>
<accession>A0A2J7QV26</accession>
<evidence type="ECO:0000256" key="4">
    <source>
        <dbReference type="ARBA" id="ARBA00022763"/>
    </source>
</evidence>
<evidence type="ECO:0000256" key="1">
    <source>
        <dbReference type="ARBA" id="ARBA00004123"/>
    </source>
</evidence>
<sequence>MWNKIRCPRSELELLFTLCGGQCFRWKKTGNCEWTGVFANRVWTLSQNNEYILYRVTNCPALETTEKLKSTKKSSSGVHSAGRVKGMPKKTPTCEVADVEINRNGDVFTKHDECLSEDDLLRKYFRLDVSLEEHYAQWSKKDPHFKKAAKKFTGVRILSQNPVETLFSFICSSNNNIARISSMVEKLCILYGNKIADFDGTVYYDFPPLTALTDPSVEKSLRDAGFGYRAKFIYQSACKIMQLGGSDWLQHLQSLSYEEAKMELKKLPGIGAKVADCICLMSLGHLEAIPVDTHIYQVAVQRYLPHLRGRKVVTDKIYNEIGSHFRSLYGSLAGWAHTILFCADLKMFQDDPVKRKLGIKDIETSRKRRKLKQEL</sequence>
<dbReference type="STRING" id="105785.A0A2J7QV26"/>
<evidence type="ECO:0000256" key="3">
    <source>
        <dbReference type="ARBA" id="ARBA00012720"/>
    </source>
</evidence>
<evidence type="ECO:0000256" key="13">
    <source>
        <dbReference type="ARBA" id="ARBA00073127"/>
    </source>
</evidence>
<dbReference type="GO" id="GO:0034039">
    <property type="term" value="F:8-oxo-7,8-dihydroguanine DNA N-glycosylase activity"/>
    <property type="evidence" value="ECO:0007669"/>
    <property type="project" value="TreeGrafter"/>
</dbReference>
<keyword evidence="7 15" id="KW-0456">Lyase</keyword>
<evidence type="ECO:0000256" key="6">
    <source>
        <dbReference type="ARBA" id="ARBA00023204"/>
    </source>
</evidence>
<dbReference type="PANTHER" id="PTHR10242">
    <property type="entry name" value="8-OXOGUANINE DNA GLYCOSYLASE"/>
    <property type="match status" value="1"/>
</dbReference>
<comment type="subcellular location">
    <subcellularLocation>
        <location evidence="1">Nucleus</location>
    </subcellularLocation>
</comment>
<dbReference type="SUPFAM" id="SSF55945">
    <property type="entry name" value="TATA-box binding protein-like"/>
    <property type="match status" value="1"/>
</dbReference>
<dbReference type="OrthoDB" id="238681at2759"/>
<proteinExistence type="inferred from homology"/>
<dbReference type="GO" id="GO:0003684">
    <property type="term" value="F:damaged DNA binding"/>
    <property type="evidence" value="ECO:0007669"/>
    <property type="project" value="InterPro"/>
</dbReference>
<organism evidence="15 16">
    <name type="scientific">Cryptotermes secundus</name>
    <dbReference type="NCBI Taxonomy" id="105785"/>
    <lineage>
        <taxon>Eukaryota</taxon>
        <taxon>Metazoa</taxon>
        <taxon>Ecdysozoa</taxon>
        <taxon>Arthropoda</taxon>
        <taxon>Hexapoda</taxon>
        <taxon>Insecta</taxon>
        <taxon>Pterygota</taxon>
        <taxon>Neoptera</taxon>
        <taxon>Polyneoptera</taxon>
        <taxon>Dictyoptera</taxon>
        <taxon>Blattodea</taxon>
        <taxon>Blattoidea</taxon>
        <taxon>Termitoidae</taxon>
        <taxon>Kalotermitidae</taxon>
        <taxon>Cryptotermitinae</taxon>
        <taxon>Cryptotermes</taxon>
    </lineage>
</organism>
<dbReference type="EMBL" id="NEVH01010479">
    <property type="protein sequence ID" value="PNF32439.1"/>
    <property type="molecule type" value="Genomic_DNA"/>
</dbReference>
<keyword evidence="10" id="KW-0326">Glycosidase</keyword>
<dbReference type="Gene3D" id="1.10.1670.10">
    <property type="entry name" value="Helix-hairpin-Helix base-excision DNA repair enzymes (C-terminal)"/>
    <property type="match status" value="1"/>
</dbReference>
<reference evidence="15 16" key="1">
    <citation type="submission" date="2017-12" db="EMBL/GenBank/DDBJ databases">
        <title>Hemimetabolous genomes reveal molecular basis of termite eusociality.</title>
        <authorList>
            <person name="Harrison M.C."/>
            <person name="Jongepier E."/>
            <person name="Robertson H.M."/>
            <person name="Arning N."/>
            <person name="Bitard-Feildel T."/>
            <person name="Chao H."/>
            <person name="Childers C.P."/>
            <person name="Dinh H."/>
            <person name="Doddapaneni H."/>
            <person name="Dugan S."/>
            <person name="Gowin J."/>
            <person name="Greiner C."/>
            <person name="Han Y."/>
            <person name="Hu H."/>
            <person name="Hughes D.S.T."/>
            <person name="Huylmans A.-K."/>
            <person name="Kemena C."/>
            <person name="Kremer L.P.M."/>
            <person name="Lee S.L."/>
            <person name="Lopez-Ezquerra A."/>
            <person name="Mallet L."/>
            <person name="Monroy-Kuhn J.M."/>
            <person name="Moser A."/>
            <person name="Murali S.C."/>
            <person name="Muzny D.M."/>
            <person name="Otani S."/>
            <person name="Piulachs M.-D."/>
            <person name="Poelchau M."/>
            <person name="Qu J."/>
            <person name="Schaub F."/>
            <person name="Wada-Katsumata A."/>
            <person name="Worley K.C."/>
            <person name="Xie Q."/>
            <person name="Ylla G."/>
            <person name="Poulsen M."/>
            <person name="Gibbs R.A."/>
            <person name="Schal C."/>
            <person name="Richards S."/>
            <person name="Belles X."/>
            <person name="Korb J."/>
            <person name="Bornberg-Bauer E."/>
        </authorList>
    </citation>
    <scope>NUCLEOTIDE SEQUENCE [LARGE SCALE GENOMIC DNA]</scope>
    <source>
        <tissue evidence="15">Whole body</tissue>
    </source>
</reference>
<comment type="caution">
    <text evidence="15">The sequence shown here is derived from an EMBL/GenBank/DDBJ whole genome shotgun (WGS) entry which is preliminary data.</text>
</comment>
<evidence type="ECO:0000256" key="5">
    <source>
        <dbReference type="ARBA" id="ARBA00022801"/>
    </source>
</evidence>
<protein>
    <recommendedName>
        <fullName evidence="13">N-glycosylase/DNA lyase</fullName>
        <ecNumber evidence="3">4.2.99.18</ecNumber>
    </recommendedName>
</protein>
<evidence type="ECO:0000256" key="12">
    <source>
        <dbReference type="ARBA" id="ARBA00044632"/>
    </source>
</evidence>
<dbReference type="InterPro" id="IPR003265">
    <property type="entry name" value="HhH-GPD_domain"/>
</dbReference>
<name>A0A2J7QV26_9NEOP</name>
<dbReference type="SMART" id="SM00478">
    <property type="entry name" value="ENDO3c"/>
    <property type="match status" value="1"/>
</dbReference>
<evidence type="ECO:0000256" key="10">
    <source>
        <dbReference type="ARBA" id="ARBA00023295"/>
    </source>
</evidence>
<dbReference type="GO" id="GO:0006289">
    <property type="term" value="P:nucleotide-excision repair"/>
    <property type="evidence" value="ECO:0007669"/>
    <property type="project" value="InterPro"/>
</dbReference>
<dbReference type="GO" id="GO:0005634">
    <property type="term" value="C:nucleus"/>
    <property type="evidence" value="ECO:0007669"/>
    <property type="project" value="UniProtKB-SubCell"/>
</dbReference>
<dbReference type="Gene3D" id="3.30.310.40">
    <property type="match status" value="1"/>
</dbReference>
<gene>
    <name evidence="15" type="ORF">B7P43_G04899</name>
</gene>
<dbReference type="Pfam" id="PF07934">
    <property type="entry name" value="OGG_N"/>
    <property type="match status" value="1"/>
</dbReference>
<evidence type="ECO:0000256" key="11">
    <source>
        <dbReference type="ARBA" id="ARBA00025652"/>
    </source>
</evidence>
<dbReference type="GO" id="GO:0006285">
    <property type="term" value="P:base-excision repair, AP site formation"/>
    <property type="evidence" value="ECO:0007669"/>
    <property type="project" value="TreeGrafter"/>
</dbReference>
<dbReference type="InParanoid" id="A0A2J7QV26"/>
<keyword evidence="8" id="KW-0539">Nucleus</keyword>
<evidence type="ECO:0000313" key="15">
    <source>
        <dbReference type="EMBL" id="PNF32439.1"/>
    </source>
</evidence>
<evidence type="ECO:0000259" key="14">
    <source>
        <dbReference type="SMART" id="SM00478"/>
    </source>
</evidence>
<dbReference type="InterPro" id="IPR011257">
    <property type="entry name" value="DNA_glycosylase"/>
</dbReference>
<dbReference type="Pfam" id="PF00730">
    <property type="entry name" value="HhH-GPD"/>
    <property type="match status" value="1"/>
</dbReference>
<dbReference type="InterPro" id="IPR052054">
    <property type="entry name" value="Oxidative_DNA_repair_enzyme"/>
</dbReference>
<dbReference type="FunFam" id="1.10.340.30:FF:000006">
    <property type="entry name" value="N-glycosylase/DNA lyase isoform X2"/>
    <property type="match status" value="1"/>
</dbReference>
<keyword evidence="9" id="KW-0511">Multifunctional enzyme</keyword>
<dbReference type="GO" id="GO:0140078">
    <property type="term" value="F:class I DNA-(apurinic or apyrimidinic site) endonuclease activity"/>
    <property type="evidence" value="ECO:0007669"/>
    <property type="project" value="UniProtKB-EC"/>
</dbReference>
<feature type="domain" description="HhH-GPD" evidence="14">
    <location>
        <begin position="171"/>
        <end position="338"/>
    </location>
</feature>
<dbReference type="Proteomes" id="UP000235965">
    <property type="component" value="Unassembled WGS sequence"/>
</dbReference>
<dbReference type="SUPFAM" id="SSF48150">
    <property type="entry name" value="DNA-glycosylase"/>
    <property type="match status" value="1"/>
</dbReference>
<dbReference type="CDD" id="cd00056">
    <property type="entry name" value="ENDO3c"/>
    <property type="match status" value="1"/>
</dbReference>
<dbReference type="EC" id="4.2.99.18" evidence="3"/>
<comment type="function">
    <text evidence="11">DNA repair enzyme that incises DNA at 8-oxoG residues. Excises 7,8-dihydro-8-oxoguanine and 2,6-diamino-4-hydroxy-5-N-methylformamidopyrimidine (FAPY) from damaged DNA. Has a beta-lyase activity that nicks DNA 3' to the lesion.</text>
</comment>
<evidence type="ECO:0000256" key="8">
    <source>
        <dbReference type="ARBA" id="ARBA00023242"/>
    </source>
</evidence>
<keyword evidence="4" id="KW-0227">DNA damage</keyword>
<keyword evidence="6" id="KW-0234">DNA repair</keyword>